<accession>A0A6A4WM79</accession>
<proteinExistence type="predicted"/>
<evidence type="ECO:0000313" key="3">
    <source>
        <dbReference type="Proteomes" id="UP000440578"/>
    </source>
</evidence>
<reference evidence="2 3" key="1">
    <citation type="submission" date="2019-07" db="EMBL/GenBank/DDBJ databases">
        <title>Draft genome assembly of a fouling barnacle, Amphibalanus amphitrite (Darwin, 1854): The first reference genome for Thecostraca.</title>
        <authorList>
            <person name="Kim W."/>
        </authorList>
    </citation>
    <scope>NUCLEOTIDE SEQUENCE [LARGE SCALE GENOMIC DNA]</scope>
    <source>
        <strain evidence="2">SNU_AA5</strain>
        <tissue evidence="2">Soma without cirri and trophi</tissue>
    </source>
</reference>
<dbReference type="OrthoDB" id="10261408at2759"/>
<name>A0A6A4WM79_AMPAM</name>
<evidence type="ECO:0000313" key="2">
    <source>
        <dbReference type="EMBL" id="KAF0306359.1"/>
    </source>
</evidence>
<dbReference type="AlphaFoldDB" id="A0A6A4WM79"/>
<dbReference type="Proteomes" id="UP000440578">
    <property type="component" value="Unassembled WGS sequence"/>
</dbReference>
<gene>
    <name evidence="2" type="ORF">FJT64_022063</name>
</gene>
<organism evidence="2 3">
    <name type="scientific">Amphibalanus amphitrite</name>
    <name type="common">Striped barnacle</name>
    <name type="synonym">Balanus amphitrite</name>
    <dbReference type="NCBI Taxonomy" id="1232801"/>
    <lineage>
        <taxon>Eukaryota</taxon>
        <taxon>Metazoa</taxon>
        <taxon>Ecdysozoa</taxon>
        <taxon>Arthropoda</taxon>
        <taxon>Crustacea</taxon>
        <taxon>Multicrustacea</taxon>
        <taxon>Cirripedia</taxon>
        <taxon>Thoracica</taxon>
        <taxon>Thoracicalcarea</taxon>
        <taxon>Balanomorpha</taxon>
        <taxon>Balanoidea</taxon>
        <taxon>Balanidae</taxon>
        <taxon>Amphibalaninae</taxon>
        <taxon>Amphibalanus</taxon>
    </lineage>
</organism>
<dbReference type="EMBL" id="VIIS01000673">
    <property type="protein sequence ID" value="KAF0306359.1"/>
    <property type="molecule type" value="Genomic_DNA"/>
</dbReference>
<sequence length="129" mass="14888">MVSAQVRAHDPLPAPAASAGTNTSYTPFDLAWLDASTRDRLLRGLPFQRNDWCRLVGAIFDSISSTFERTCNRNWYADVTCDLLDRFPHLFAGMSTREAMTFMRTKLRTKAKNTRHRFVQLHRRRSVPQ</sequence>
<feature type="region of interest" description="Disordered" evidence="1">
    <location>
        <begin position="1"/>
        <end position="20"/>
    </location>
</feature>
<protein>
    <submittedName>
        <fullName evidence="2">Uncharacterized protein</fullName>
    </submittedName>
</protein>
<comment type="caution">
    <text evidence="2">The sequence shown here is derived from an EMBL/GenBank/DDBJ whole genome shotgun (WGS) entry which is preliminary data.</text>
</comment>
<evidence type="ECO:0000256" key="1">
    <source>
        <dbReference type="SAM" id="MobiDB-lite"/>
    </source>
</evidence>
<keyword evidence="3" id="KW-1185">Reference proteome</keyword>